<protein>
    <recommendedName>
        <fullName evidence="3">Lipoprotein</fullName>
    </recommendedName>
</protein>
<name>A0ABT0H5K7_9FLAO</name>
<keyword evidence="2" id="KW-1185">Reference proteome</keyword>
<comment type="caution">
    <text evidence="1">The sequence shown here is derived from an EMBL/GenBank/DDBJ whole genome shotgun (WGS) entry which is preliminary data.</text>
</comment>
<evidence type="ECO:0000313" key="2">
    <source>
        <dbReference type="Proteomes" id="UP001203687"/>
    </source>
</evidence>
<dbReference type="PROSITE" id="PS51257">
    <property type="entry name" value="PROKAR_LIPOPROTEIN"/>
    <property type="match status" value="1"/>
</dbReference>
<sequence>MPHLRHYFGIVLLIMLTISCSSDDDANTDEGENQNARLIFGWFADENCNGDCATIYKIDSSSVYRDIDSNSPEGDVFLGNFQEITNINYQDFVVLLDELPSEIFNEPNGYLDCVDCTDALGGIYLEYQDDQVSHTWRIRNAQYPEYFANYRSLLLEKLATLNSL</sequence>
<dbReference type="EMBL" id="JALPQF010000002">
    <property type="protein sequence ID" value="MCK8479674.1"/>
    <property type="molecule type" value="Genomic_DNA"/>
</dbReference>
<dbReference type="RefSeq" id="WP_248411944.1">
    <property type="nucleotide sequence ID" value="NZ_JALPQF010000002.1"/>
</dbReference>
<accession>A0ABT0H5K7</accession>
<evidence type="ECO:0008006" key="3">
    <source>
        <dbReference type="Google" id="ProtNLM"/>
    </source>
</evidence>
<gene>
    <name evidence="1" type="ORF">MUY34_03520</name>
</gene>
<proteinExistence type="predicted"/>
<evidence type="ECO:0000313" key="1">
    <source>
        <dbReference type="EMBL" id="MCK8479674.1"/>
    </source>
</evidence>
<organism evidence="1 2">
    <name type="scientific">Psychroserpens algicola</name>
    <dbReference type="NCBI Taxonomy" id="1719034"/>
    <lineage>
        <taxon>Bacteria</taxon>
        <taxon>Pseudomonadati</taxon>
        <taxon>Bacteroidota</taxon>
        <taxon>Flavobacteriia</taxon>
        <taxon>Flavobacteriales</taxon>
        <taxon>Flavobacteriaceae</taxon>
        <taxon>Psychroserpens</taxon>
    </lineage>
</organism>
<reference evidence="1" key="1">
    <citation type="submission" date="2022-04" db="EMBL/GenBank/DDBJ databases">
        <authorList>
            <person name="Ren T."/>
        </authorList>
    </citation>
    <scope>NUCLEOTIDE SEQUENCE</scope>
    <source>
        <strain evidence="1">F63249</strain>
    </source>
</reference>
<dbReference type="Proteomes" id="UP001203687">
    <property type="component" value="Unassembled WGS sequence"/>
</dbReference>